<gene>
    <name evidence="6" type="ORF">B7C42_07569</name>
</gene>
<evidence type="ECO:0000256" key="4">
    <source>
        <dbReference type="PROSITE-ProRule" id="PRU00335"/>
    </source>
</evidence>
<dbReference type="Proteomes" id="UP000215506">
    <property type="component" value="Unassembled WGS sequence"/>
</dbReference>
<dbReference type="GO" id="GO:0000976">
    <property type="term" value="F:transcription cis-regulatory region binding"/>
    <property type="evidence" value="ECO:0007669"/>
    <property type="project" value="TreeGrafter"/>
</dbReference>
<dbReference type="Gene3D" id="1.10.10.60">
    <property type="entry name" value="Homeodomain-like"/>
    <property type="match status" value="1"/>
</dbReference>
<dbReference type="InterPro" id="IPR050109">
    <property type="entry name" value="HTH-type_TetR-like_transc_reg"/>
</dbReference>
<evidence type="ECO:0000313" key="7">
    <source>
        <dbReference type="Proteomes" id="UP000215506"/>
    </source>
</evidence>
<evidence type="ECO:0000256" key="1">
    <source>
        <dbReference type="ARBA" id="ARBA00023015"/>
    </source>
</evidence>
<keyword evidence="2 4" id="KW-0238">DNA-binding</keyword>
<dbReference type="Pfam" id="PF00440">
    <property type="entry name" value="TetR_N"/>
    <property type="match status" value="1"/>
</dbReference>
<accession>A0A231GUU8</accession>
<dbReference type="RefSeq" id="WP_094028198.1">
    <property type="nucleotide sequence ID" value="NZ_NGAF01000033.1"/>
</dbReference>
<dbReference type="EMBL" id="NGAF01000033">
    <property type="protein sequence ID" value="OXR40403.1"/>
    <property type="molecule type" value="Genomic_DNA"/>
</dbReference>
<evidence type="ECO:0000256" key="2">
    <source>
        <dbReference type="ARBA" id="ARBA00023125"/>
    </source>
</evidence>
<dbReference type="InterPro" id="IPR004111">
    <property type="entry name" value="Repressor_TetR_C"/>
</dbReference>
<evidence type="ECO:0000259" key="5">
    <source>
        <dbReference type="PROSITE" id="PS50977"/>
    </source>
</evidence>
<proteinExistence type="predicted"/>
<keyword evidence="3" id="KW-0804">Transcription</keyword>
<dbReference type="GO" id="GO:0003700">
    <property type="term" value="F:DNA-binding transcription factor activity"/>
    <property type="evidence" value="ECO:0007669"/>
    <property type="project" value="TreeGrafter"/>
</dbReference>
<keyword evidence="1" id="KW-0805">Transcription regulation</keyword>
<evidence type="ECO:0000256" key="3">
    <source>
        <dbReference type="ARBA" id="ARBA00023163"/>
    </source>
</evidence>
<dbReference type="GO" id="GO:0045892">
    <property type="term" value="P:negative regulation of DNA-templated transcription"/>
    <property type="evidence" value="ECO:0007669"/>
    <property type="project" value="InterPro"/>
</dbReference>
<dbReference type="InterPro" id="IPR036271">
    <property type="entry name" value="Tet_transcr_reg_TetR-rel_C_sf"/>
</dbReference>
<dbReference type="InterPro" id="IPR009057">
    <property type="entry name" value="Homeodomain-like_sf"/>
</dbReference>
<dbReference type="Pfam" id="PF02909">
    <property type="entry name" value="TetR_C_1"/>
    <property type="match status" value="1"/>
</dbReference>
<feature type="domain" description="HTH tetR-type" evidence="5">
    <location>
        <begin position="31"/>
        <end position="91"/>
    </location>
</feature>
<dbReference type="InterPro" id="IPR001647">
    <property type="entry name" value="HTH_TetR"/>
</dbReference>
<keyword evidence="7" id="KW-1185">Reference proteome</keyword>
<dbReference type="Gene3D" id="1.10.357.10">
    <property type="entry name" value="Tetracycline Repressor, domain 2"/>
    <property type="match status" value="1"/>
</dbReference>
<dbReference type="SUPFAM" id="SSF48498">
    <property type="entry name" value="Tetracyclin repressor-like, C-terminal domain"/>
    <property type="match status" value="1"/>
</dbReference>
<dbReference type="PROSITE" id="PS50977">
    <property type="entry name" value="HTH_TETR_2"/>
    <property type="match status" value="1"/>
</dbReference>
<comment type="caution">
    <text evidence="6">The sequence shown here is derived from an EMBL/GenBank/DDBJ whole genome shotgun (WGS) entry which is preliminary data.</text>
</comment>
<dbReference type="AlphaFoldDB" id="A0A231GUU8"/>
<evidence type="ECO:0000313" key="6">
    <source>
        <dbReference type="EMBL" id="OXR40403.1"/>
    </source>
</evidence>
<dbReference type="SUPFAM" id="SSF46689">
    <property type="entry name" value="Homeodomain-like"/>
    <property type="match status" value="1"/>
</dbReference>
<dbReference type="PANTHER" id="PTHR30055:SF151">
    <property type="entry name" value="TRANSCRIPTIONAL REGULATORY PROTEIN"/>
    <property type="match status" value="1"/>
</dbReference>
<name>A0A231GUU8_9NOCA</name>
<feature type="DNA-binding region" description="H-T-H motif" evidence="4">
    <location>
        <begin position="54"/>
        <end position="73"/>
    </location>
</feature>
<protein>
    <recommendedName>
        <fullName evidence="5">HTH tetR-type domain-containing protein</fullName>
    </recommendedName>
</protein>
<sequence>MPTADDTELPPGLALAWGLPVTSNTLGRRPSRSVEQVVEAALELADADGFTAISMPKIAQRIGLTTNAIYRYVSSRDELLVLVAEAAWGPAPDAVFDAQDWRAAATIWTQAMIDRCDVHPWLCDLPIRGAPVTPHLLGWTEAILTVLTGAGLSPSESLGCALLLDGYARQIANARRDVRESTTTPVQSAAVTRFLEPRLRELGYSVLASMMAGNEYSDDIPDDDIAFGLERILDGIDALITRKRLAGERDSEATPTEP</sequence>
<dbReference type="PRINTS" id="PR00455">
    <property type="entry name" value="HTHTETR"/>
</dbReference>
<dbReference type="PANTHER" id="PTHR30055">
    <property type="entry name" value="HTH-TYPE TRANSCRIPTIONAL REGULATOR RUTR"/>
    <property type="match status" value="1"/>
</dbReference>
<organism evidence="6 7">
    <name type="scientific">Nocardia cerradoensis</name>
    <dbReference type="NCBI Taxonomy" id="85688"/>
    <lineage>
        <taxon>Bacteria</taxon>
        <taxon>Bacillati</taxon>
        <taxon>Actinomycetota</taxon>
        <taxon>Actinomycetes</taxon>
        <taxon>Mycobacteriales</taxon>
        <taxon>Nocardiaceae</taxon>
        <taxon>Nocardia</taxon>
    </lineage>
</organism>
<reference evidence="6 7" key="1">
    <citation type="submission" date="2017-07" db="EMBL/GenBank/DDBJ databases">
        <title>First draft Genome Sequence of Nocardia cerradoensis isolated from human infection.</title>
        <authorList>
            <person name="Carrasco G."/>
        </authorList>
    </citation>
    <scope>NUCLEOTIDE SEQUENCE [LARGE SCALE GENOMIC DNA]</scope>
    <source>
        <strain evidence="6 7">CNM20130759</strain>
    </source>
</reference>